<evidence type="ECO:0000313" key="4">
    <source>
        <dbReference type="Proteomes" id="UP000278440"/>
    </source>
</evidence>
<comment type="caution">
    <text evidence="3">The sequence shown here is derived from an EMBL/GenBank/DDBJ whole genome shotgun (WGS) entry which is preliminary data.</text>
</comment>
<dbReference type="GO" id="GO:0016787">
    <property type="term" value="F:hydrolase activity"/>
    <property type="evidence" value="ECO:0007669"/>
    <property type="project" value="UniProtKB-KW"/>
</dbReference>
<dbReference type="CDD" id="cd05829">
    <property type="entry name" value="Sortase_F"/>
    <property type="match status" value="1"/>
</dbReference>
<accession>A0A495XQ84</accession>
<sequence length="206" mass="21374">MARGDVPPATASAPATPVPAGSRQARPTAVPAPTASGGAQKSTKAGKEKPAARSSRGALAAPVSIAISSVGITAPVGQVGLNRDGTIGVPTDPRQAAWYRLGSRPGNRGPAVIVGHLDSAVGPAAFYRLSEVRPGQTVTVTRADRSVARFTIDAVRSYRRDHFPTTTVYGPTDYAGLRLITCGGAYDHRTKSYESNTVVFARLARP</sequence>
<dbReference type="Proteomes" id="UP000278440">
    <property type="component" value="Unassembled WGS sequence"/>
</dbReference>
<organism evidence="3 4">
    <name type="scientific">Terracoccus luteus</name>
    <dbReference type="NCBI Taxonomy" id="53356"/>
    <lineage>
        <taxon>Bacteria</taxon>
        <taxon>Bacillati</taxon>
        <taxon>Actinomycetota</taxon>
        <taxon>Actinomycetes</taxon>
        <taxon>Micrococcales</taxon>
        <taxon>Intrasporangiaceae</taxon>
        <taxon>Terracoccus</taxon>
    </lineage>
</organism>
<dbReference type="Gene3D" id="2.40.260.10">
    <property type="entry name" value="Sortase"/>
    <property type="match status" value="1"/>
</dbReference>
<gene>
    <name evidence="3" type="ORF">DFJ68_0150</name>
</gene>
<keyword evidence="4" id="KW-1185">Reference proteome</keyword>
<evidence type="ECO:0000313" key="3">
    <source>
        <dbReference type="EMBL" id="RKT76751.1"/>
    </source>
</evidence>
<reference evidence="3 4" key="1">
    <citation type="submission" date="2018-10" db="EMBL/GenBank/DDBJ databases">
        <title>Sequencing the genomes of 1000 actinobacteria strains.</title>
        <authorList>
            <person name="Klenk H.-P."/>
        </authorList>
    </citation>
    <scope>NUCLEOTIDE SEQUENCE [LARGE SCALE GENOMIC DNA]</scope>
    <source>
        <strain evidence="3 4">DSM 44267</strain>
    </source>
</reference>
<feature type="region of interest" description="Disordered" evidence="2">
    <location>
        <begin position="1"/>
        <end position="58"/>
    </location>
</feature>
<dbReference type="Pfam" id="PF04203">
    <property type="entry name" value="Sortase"/>
    <property type="match status" value="1"/>
</dbReference>
<keyword evidence="1" id="KW-0378">Hydrolase</keyword>
<dbReference type="NCBIfam" id="NF033748">
    <property type="entry name" value="class_F_sortase"/>
    <property type="match status" value="1"/>
</dbReference>
<dbReference type="SUPFAM" id="SSF63817">
    <property type="entry name" value="Sortase"/>
    <property type="match status" value="1"/>
</dbReference>
<proteinExistence type="predicted"/>
<dbReference type="InterPro" id="IPR005754">
    <property type="entry name" value="Sortase"/>
</dbReference>
<dbReference type="EMBL" id="RBXT01000001">
    <property type="protein sequence ID" value="RKT76751.1"/>
    <property type="molecule type" value="Genomic_DNA"/>
</dbReference>
<dbReference type="InterPro" id="IPR042001">
    <property type="entry name" value="Sortase_F"/>
</dbReference>
<name>A0A495XQ84_9MICO</name>
<protein>
    <submittedName>
        <fullName evidence="3">Sortase family protein</fullName>
    </submittedName>
</protein>
<evidence type="ECO:0000256" key="2">
    <source>
        <dbReference type="SAM" id="MobiDB-lite"/>
    </source>
</evidence>
<dbReference type="AlphaFoldDB" id="A0A495XQ84"/>
<evidence type="ECO:0000256" key="1">
    <source>
        <dbReference type="ARBA" id="ARBA00022801"/>
    </source>
</evidence>
<feature type="compositionally biased region" description="Low complexity" evidence="2">
    <location>
        <begin position="1"/>
        <end position="20"/>
    </location>
</feature>
<dbReference type="InterPro" id="IPR023365">
    <property type="entry name" value="Sortase_dom-sf"/>
</dbReference>